<dbReference type="InterPro" id="IPR036188">
    <property type="entry name" value="FAD/NAD-bd_sf"/>
</dbReference>
<evidence type="ECO:0000256" key="2">
    <source>
        <dbReference type="ARBA" id="ARBA00004613"/>
    </source>
</evidence>
<evidence type="ECO:0000256" key="9">
    <source>
        <dbReference type="ARBA" id="ARBA00024699"/>
    </source>
</evidence>
<comment type="catalytic activity">
    <reaction evidence="11">
        <text>pyranose + acceptor = pyranos-2,3-diulose + reduced acceptor.</text>
        <dbReference type="EC" id="1.1.99.29"/>
    </reaction>
</comment>
<evidence type="ECO:0000256" key="14">
    <source>
        <dbReference type="ARBA" id="ARBA00034059"/>
    </source>
</evidence>
<dbReference type="AlphaFoldDB" id="A0A9P6JIE4"/>
<dbReference type="Pfam" id="PF00732">
    <property type="entry name" value="GMC_oxred_N"/>
    <property type="match status" value="1"/>
</dbReference>
<evidence type="ECO:0000256" key="3">
    <source>
        <dbReference type="ARBA" id="ARBA00010790"/>
    </source>
</evidence>
<comment type="catalytic activity">
    <reaction evidence="10">
        <text>pyranose + acceptor = pyranos-2-ulose + reduced acceptor.</text>
        <dbReference type="EC" id="1.1.99.29"/>
    </reaction>
</comment>
<reference evidence="18" key="1">
    <citation type="submission" date="2020-11" db="EMBL/GenBank/DDBJ databases">
        <authorList>
            <consortium name="DOE Joint Genome Institute"/>
            <person name="Ahrendt S."/>
            <person name="Riley R."/>
            <person name="Andreopoulos W."/>
            <person name="Labutti K."/>
            <person name="Pangilinan J."/>
            <person name="Ruiz-Duenas F.J."/>
            <person name="Barrasa J.M."/>
            <person name="Sanchez-Garcia M."/>
            <person name="Camarero S."/>
            <person name="Miyauchi S."/>
            <person name="Serrano A."/>
            <person name="Linde D."/>
            <person name="Babiker R."/>
            <person name="Drula E."/>
            <person name="Ayuso-Fernandez I."/>
            <person name="Pacheco R."/>
            <person name="Padilla G."/>
            <person name="Ferreira P."/>
            <person name="Barriuso J."/>
            <person name="Kellner H."/>
            <person name="Castanera R."/>
            <person name="Alfaro M."/>
            <person name="Ramirez L."/>
            <person name="Pisabarro A.G."/>
            <person name="Kuo A."/>
            <person name="Tritt A."/>
            <person name="Lipzen A."/>
            <person name="He G."/>
            <person name="Yan M."/>
            <person name="Ng V."/>
            <person name="Cullen D."/>
            <person name="Martin F."/>
            <person name="Rosso M.-N."/>
            <person name="Henrissat B."/>
            <person name="Hibbett D."/>
            <person name="Martinez A.T."/>
            <person name="Grigoriev I.V."/>
        </authorList>
    </citation>
    <scope>NUCLEOTIDE SEQUENCE</scope>
    <source>
        <strain evidence="18">CBS 506.95</strain>
    </source>
</reference>
<evidence type="ECO:0000256" key="11">
    <source>
        <dbReference type="ARBA" id="ARBA00034010"/>
    </source>
</evidence>
<evidence type="ECO:0000259" key="17">
    <source>
        <dbReference type="PROSITE" id="PS00624"/>
    </source>
</evidence>
<dbReference type="InterPro" id="IPR000172">
    <property type="entry name" value="GMC_OxRdtase_N"/>
</dbReference>
<evidence type="ECO:0000256" key="13">
    <source>
        <dbReference type="ARBA" id="ARBA00034050"/>
    </source>
</evidence>
<dbReference type="Gene3D" id="3.30.560.10">
    <property type="entry name" value="Glucose Oxidase, domain 3"/>
    <property type="match status" value="1"/>
</dbReference>
<comment type="cofactor">
    <cofactor evidence="1">
        <name>FAD</name>
        <dbReference type="ChEBI" id="CHEBI:57692"/>
    </cofactor>
</comment>
<evidence type="ECO:0000256" key="15">
    <source>
        <dbReference type="PIRSR" id="PIRSR000137-1"/>
    </source>
</evidence>
<dbReference type="Pfam" id="PF05199">
    <property type="entry name" value="GMC_oxred_C"/>
    <property type="match status" value="1"/>
</dbReference>
<dbReference type="EMBL" id="MU157967">
    <property type="protein sequence ID" value="KAF9522005.1"/>
    <property type="molecule type" value="Genomic_DNA"/>
</dbReference>
<dbReference type="GO" id="GO:0050660">
    <property type="term" value="F:flavin adenine dinucleotide binding"/>
    <property type="evidence" value="ECO:0007669"/>
    <property type="project" value="InterPro"/>
</dbReference>
<comment type="catalytic activity">
    <reaction evidence="13">
        <text>a pyranoside + acceptor = a pyranosid-3-ulose + reduced acceptor.</text>
        <dbReference type="EC" id="1.1.99.29"/>
    </reaction>
</comment>
<feature type="signal peptide" evidence="16">
    <location>
        <begin position="1"/>
        <end position="20"/>
    </location>
</feature>
<dbReference type="SUPFAM" id="SSF54373">
    <property type="entry name" value="FAD-linked reductases, C-terminal domain"/>
    <property type="match status" value="1"/>
</dbReference>
<evidence type="ECO:0000256" key="4">
    <source>
        <dbReference type="ARBA" id="ARBA00011245"/>
    </source>
</evidence>
<evidence type="ECO:0000256" key="16">
    <source>
        <dbReference type="SAM" id="SignalP"/>
    </source>
</evidence>
<feature type="chain" id="PRO_5040233492" description="pyranose dehydrogenase (acceptor)" evidence="16">
    <location>
        <begin position="21"/>
        <end position="599"/>
    </location>
</feature>
<accession>A0A9P6JIE4</accession>
<evidence type="ECO:0000256" key="6">
    <source>
        <dbReference type="ARBA" id="ARBA00022525"/>
    </source>
</evidence>
<dbReference type="PROSITE" id="PS00624">
    <property type="entry name" value="GMC_OXRED_2"/>
    <property type="match status" value="1"/>
</dbReference>
<name>A0A9P6JIE4_9AGAR</name>
<comment type="caution">
    <text evidence="18">The sequence shown here is derived from an EMBL/GenBank/DDBJ whole genome shotgun (WGS) entry which is preliminary data.</text>
</comment>
<dbReference type="GO" id="GO:0033718">
    <property type="term" value="F:pyranose dehydrogenase (acceptor) activity"/>
    <property type="evidence" value="ECO:0007669"/>
    <property type="project" value="UniProtKB-EC"/>
</dbReference>
<dbReference type="SUPFAM" id="SSF51905">
    <property type="entry name" value="FAD/NAD(P)-binding domain"/>
    <property type="match status" value="1"/>
</dbReference>
<dbReference type="EC" id="1.1.99.29" evidence="5"/>
<dbReference type="InterPro" id="IPR012132">
    <property type="entry name" value="GMC_OxRdtase"/>
</dbReference>
<dbReference type="PIRSF" id="PIRSF000137">
    <property type="entry name" value="Alcohol_oxidase"/>
    <property type="match status" value="1"/>
</dbReference>
<sequence length="599" mass="65010">MHILWRAAILSLFTYSPSFAAVYTDFAQLPAKTYDYIVIGAGTAGNVLANRLTEDPMVNVLVLEAGGSDEGVLLSIIPFLATSATPNTPFDWNYTVAPQEALDSRVFAYNRGKIVGGSSSINGLFHHYGSSDDYDKLANITGDPGWSWQKMKKYVYKHEIFNPGLNSTRKYIARKHGTDGMTSIGLPTYPWKIDDLVLAATKELPDDFPFNQDNSGGDNVLGVGWVESSIKDGKRSSSSTSYLRDAINRPNLAVLIQHQAMKLIRSAVRGNLTSGSKPTFSGVSLSIGPGAPVYQVEARREIILSAGAIGTPQLLLLSGVGTKAELEVHGIKPLLELPVGQNLVDHPMSFVTFTAAQSLDTLDPLFTDPAARQAALDRWMVTHDGPFANTLGNQLGFLRLPHNASIFDSEADPASGPKAGHWEMIFNNFWMGGGPNQSFITSYVALVAPSSRGFVKLATSNPFDKPIIDPKFLTTPFDKFAIREAFRGVKRFFRAKAFSGYVLAPYGSSNAETDEEIDELMRQTVSTAAHTVGTSAMSDDHTGSGVVDSKLRVKGANGLRIVDASVWPFVPCAHTQGPTYLIAERAADIIKEEYKSWTG</sequence>
<proteinExistence type="inferred from homology"/>
<dbReference type="GO" id="GO:0005576">
    <property type="term" value="C:extracellular region"/>
    <property type="evidence" value="ECO:0007669"/>
    <property type="project" value="UniProtKB-SubCell"/>
</dbReference>
<keyword evidence="7" id="KW-0285">Flavoprotein</keyword>
<gene>
    <name evidence="18" type="ORF">CPB83DRAFT_900034</name>
</gene>
<protein>
    <recommendedName>
        <fullName evidence="5">pyranose dehydrogenase (acceptor)</fullName>
        <ecNumber evidence="5">1.1.99.29</ecNumber>
    </recommendedName>
</protein>
<comment type="subunit">
    <text evidence="4">Monomer.</text>
</comment>
<keyword evidence="19" id="KW-1185">Reference proteome</keyword>
<keyword evidence="16" id="KW-0732">Signal</keyword>
<feature type="active site" description="Proton donor" evidence="15">
    <location>
        <position position="530"/>
    </location>
</feature>
<evidence type="ECO:0000256" key="10">
    <source>
        <dbReference type="ARBA" id="ARBA00033986"/>
    </source>
</evidence>
<feature type="active site" description="Proton acceptor" evidence="15">
    <location>
        <position position="574"/>
    </location>
</feature>
<evidence type="ECO:0000313" key="18">
    <source>
        <dbReference type="EMBL" id="KAF9522005.1"/>
    </source>
</evidence>
<comment type="subcellular location">
    <subcellularLocation>
        <location evidence="2">Secreted</location>
    </subcellularLocation>
</comment>
<comment type="catalytic activity">
    <reaction evidence="12">
        <text>pyranose + acceptor = pyranos-3-ulose + reduced acceptor.</text>
        <dbReference type="EC" id="1.1.99.29"/>
    </reaction>
</comment>
<evidence type="ECO:0000256" key="5">
    <source>
        <dbReference type="ARBA" id="ARBA00013177"/>
    </source>
</evidence>
<comment type="catalytic activity">
    <reaction evidence="14">
        <text>a pyranoside + acceptor = a pyranosid-3,4-diulose + reduced acceptor.</text>
        <dbReference type="EC" id="1.1.99.29"/>
    </reaction>
</comment>
<dbReference type="OrthoDB" id="269227at2759"/>
<dbReference type="Proteomes" id="UP000807306">
    <property type="component" value="Unassembled WGS sequence"/>
</dbReference>
<keyword evidence="8" id="KW-0274">FAD</keyword>
<dbReference type="PANTHER" id="PTHR11552:SF147">
    <property type="entry name" value="CHOLINE DEHYDROGENASE, MITOCHONDRIAL"/>
    <property type="match status" value="1"/>
</dbReference>
<evidence type="ECO:0000256" key="8">
    <source>
        <dbReference type="ARBA" id="ARBA00022827"/>
    </source>
</evidence>
<feature type="domain" description="Glucose-methanol-choline oxidoreductase N-terminal" evidence="17">
    <location>
        <begin position="307"/>
        <end position="321"/>
    </location>
</feature>
<evidence type="ECO:0000256" key="7">
    <source>
        <dbReference type="ARBA" id="ARBA00022630"/>
    </source>
</evidence>
<evidence type="ECO:0000313" key="19">
    <source>
        <dbReference type="Proteomes" id="UP000807306"/>
    </source>
</evidence>
<dbReference type="Gene3D" id="3.50.50.60">
    <property type="entry name" value="FAD/NAD(P)-binding domain"/>
    <property type="match status" value="1"/>
</dbReference>
<organism evidence="18 19">
    <name type="scientific">Crepidotus variabilis</name>
    <dbReference type="NCBI Taxonomy" id="179855"/>
    <lineage>
        <taxon>Eukaryota</taxon>
        <taxon>Fungi</taxon>
        <taxon>Dikarya</taxon>
        <taxon>Basidiomycota</taxon>
        <taxon>Agaricomycotina</taxon>
        <taxon>Agaricomycetes</taxon>
        <taxon>Agaricomycetidae</taxon>
        <taxon>Agaricales</taxon>
        <taxon>Agaricineae</taxon>
        <taxon>Crepidotaceae</taxon>
        <taxon>Crepidotus</taxon>
    </lineage>
</organism>
<comment type="similarity">
    <text evidence="3">Belongs to the GMC oxidoreductase family.</text>
</comment>
<dbReference type="PANTHER" id="PTHR11552">
    <property type="entry name" value="GLUCOSE-METHANOL-CHOLINE GMC OXIDOREDUCTASE"/>
    <property type="match status" value="1"/>
</dbReference>
<comment type="function">
    <text evidence="9">Catalyzes the single-oxidation or sequential double oxidation reaction of carbohydrates primarily at carbon-2 and/or carbon-3 with the concomitant reduction of the flavin. The enzyme exhibits a broad sugar substrate specificity, oxidizing different aldopyranoses to the corresponding C-1, C-2, C-3 or C-1,2, C-2,3 and C-3,4 (di)dehydro sugars with substrate-specific regioselectivity. Accepts only a narrow range of electron acceptors such as substituted benzoquinones and complexed metal ions and reacts extremely slowly with O(2) as acceptor. May play a role in the natural recycling of plant matter by oxidizing all major monosaccharides in lignocellulose and by reducing quinone compounds or reactive radical species generated during lignin depolymerization.</text>
</comment>
<evidence type="ECO:0000256" key="1">
    <source>
        <dbReference type="ARBA" id="ARBA00001974"/>
    </source>
</evidence>
<dbReference type="InterPro" id="IPR007867">
    <property type="entry name" value="GMC_OxRtase_C"/>
</dbReference>
<evidence type="ECO:0000256" key="12">
    <source>
        <dbReference type="ARBA" id="ARBA00034029"/>
    </source>
</evidence>
<keyword evidence="6" id="KW-0964">Secreted</keyword>